<dbReference type="EMBL" id="MN823671">
    <property type="protein sequence ID" value="QKQ15110.1"/>
    <property type="molecule type" value="Genomic_DNA"/>
</dbReference>
<sequence>MPRRYTSSKRKFPRRKFTKKRRFTRRKRRAGRSMSTKAILNLTSVKKKDTMIQGQVLGDGSVSTAPYFRIDMGPNSYTAWCQNASYRERGNSLAAPVRNLRDIYLKGFAETIRVDTNSGNPLFVRRMVVSMPNRIDLTGGASIPNNQPTRVVKDGIHYIGIGNGPLNTGLYELIFAGRQGTDWSDVLSAKLDSRRMRIHSDKTLFIKSGNAAEAVKQYKFWDRINKKVQYDDEEIGNDVFTSGFTTTSTQGHQQNVYVVYLFFNPSGVAVTTDIAQQRTMYWHER</sequence>
<reference evidence="2" key="1">
    <citation type="submission" date="2019-12" db="EMBL/GenBank/DDBJ databases">
        <title>Virome of riverside phytocommunity ecosystem of an ancient canal.</title>
        <authorList>
            <person name="Lu J."/>
            <person name="Yang X.S."/>
            <person name="Zhang W."/>
        </authorList>
    </citation>
    <scope>NUCLEOTIDE SEQUENCE</scope>
    <source>
        <strain evidence="2">Pt081-gen-5</strain>
    </source>
</reference>
<dbReference type="Proteomes" id="UP000676341">
    <property type="component" value="Segment"/>
</dbReference>
<dbReference type="RefSeq" id="YP_010798489.1">
    <property type="nucleotide sequence ID" value="NC_076476.1"/>
</dbReference>
<protein>
    <submittedName>
        <fullName evidence="2">Cap</fullName>
    </submittedName>
</protein>
<feature type="region of interest" description="Disordered" evidence="1">
    <location>
        <begin position="1"/>
        <end position="34"/>
    </location>
</feature>
<organism evidence="2 3">
    <name type="scientific">Zizania latifolia genomoviridae</name>
    <dbReference type="NCBI Taxonomy" id="2739876"/>
    <lineage>
        <taxon>Viruses</taxon>
        <taxon>Monodnaviria</taxon>
        <taxon>Shotokuvirae</taxon>
        <taxon>Cressdnaviricota</taxon>
        <taxon>Repensiviricetes</taxon>
        <taxon>Geplafuvirales</taxon>
        <taxon>Genomoviridae</taxon>
        <taxon>Gemykroznavirus</taxon>
        <taxon>Gemykroznavirus zizan1</taxon>
    </lineage>
</organism>
<evidence type="ECO:0000313" key="3">
    <source>
        <dbReference type="Proteomes" id="UP000676341"/>
    </source>
</evidence>
<evidence type="ECO:0000256" key="1">
    <source>
        <dbReference type="SAM" id="MobiDB-lite"/>
    </source>
</evidence>
<dbReference type="KEGG" id="vg:80536708"/>
<name>A0A6N0GYF8_9VIRU</name>
<proteinExistence type="predicted"/>
<feature type="compositionally biased region" description="Basic residues" evidence="1">
    <location>
        <begin position="1"/>
        <end position="31"/>
    </location>
</feature>
<keyword evidence="3" id="KW-1185">Reference proteome</keyword>
<dbReference type="GeneID" id="80536708"/>
<accession>A0A6N0GYF8</accession>
<evidence type="ECO:0000313" key="2">
    <source>
        <dbReference type="EMBL" id="QKQ15110.1"/>
    </source>
</evidence>